<evidence type="ECO:0000313" key="2">
    <source>
        <dbReference type="Proteomes" id="UP000317646"/>
    </source>
</evidence>
<dbReference type="OrthoDB" id="1491125at2"/>
<keyword evidence="2" id="KW-1185">Reference proteome</keyword>
<dbReference type="RefSeq" id="WP_140468616.1">
    <property type="nucleotide sequence ID" value="NZ_RCYZ01000007.1"/>
</dbReference>
<dbReference type="AlphaFoldDB" id="A0A502GR15"/>
<dbReference type="Proteomes" id="UP000317646">
    <property type="component" value="Unassembled WGS sequence"/>
</dbReference>
<sequence length="132" mass="14221">MLTAAISPQGCTARDLVDVPVVSLPVVRLGRDTVLCAEQPASQLSVGPQPAVTTYRWQDGSTAATFAALPSCRCRVKLRNAAGCTTRDSLLVRGQPCPVTIPNIITPNGQYYYWLINPAAGSKYQDWVKVLC</sequence>
<dbReference type="EMBL" id="RCYZ01000007">
    <property type="protein sequence ID" value="TPG63720.1"/>
    <property type="molecule type" value="Genomic_DNA"/>
</dbReference>
<gene>
    <name evidence="1" type="ORF">EAH73_16870</name>
</gene>
<accession>A0A502GR15</accession>
<name>A0A502GR15_9BACT</name>
<proteinExistence type="predicted"/>
<protein>
    <recommendedName>
        <fullName evidence="3">Ig-like domain-containing protein</fullName>
    </recommendedName>
</protein>
<evidence type="ECO:0008006" key="3">
    <source>
        <dbReference type="Google" id="ProtNLM"/>
    </source>
</evidence>
<organism evidence="1 2">
    <name type="scientific">Hymenobacter nivis</name>
    <dbReference type="NCBI Taxonomy" id="1850093"/>
    <lineage>
        <taxon>Bacteria</taxon>
        <taxon>Pseudomonadati</taxon>
        <taxon>Bacteroidota</taxon>
        <taxon>Cytophagia</taxon>
        <taxon>Cytophagales</taxon>
        <taxon>Hymenobacteraceae</taxon>
        <taxon>Hymenobacter</taxon>
    </lineage>
</organism>
<comment type="caution">
    <text evidence="1">The sequence shown here is derived from an EMBL/GenBank/DDBJ whole genome shotgun (WGS) entry which is preliminary data.</text>
</comment>
<reference evidence="1 2" key="1">
    <citation type="journal article" date="2019" name="Environ. Microbiol.">
        <title>Species interactions and distinct microbial communities in high Arctic permafrost affected cryosols are associated with the CH4 and CO2 gas fluxes.</title>
        <authorList>
            <person name="Altshuler I."/>
            <person name="Hamel J."/>
            <person name="Turney S."/>
            <person name="Magnuson E."/>
            <person name="Levesque R."/>
            <person name="Greer C."/>
            <person name="Whyte L.G."/>
        </authorList>
    </citation>
    <scope>NUCLEOTIDE SEQUENCE [LARGE SCALE GENOMIC DNA]</scope>
    <source>
        <strain evidence="1 2">S9.2P</strain>
    </source>
</reference>
<evidence type="ECO:0000313" key="1">
    <source>
        <dbReference type="EMBL" id="TPG63720.1"/>
    </source>
</evidence>